<dbReference type="RefSeq" id="WP_267300417.1">
    <property type="nucleotide sequence ID" value="NZ_JAOQJZ010000002.1"/>
</dbReference>
<dbReference type="EMBL" id="JAOQJZ010000002">
    <property type="protein sequence ID" value="MCU6704904.1"/>
    <property type="molecule type" value="Genomic_DNA"/>
</dbReference>
<evidence type="ECO:0000313" key="3">
    <source>
        <dbReference type="EMBL" id="MCU6704904.1"/>
    </source>
</evidence>
<dbReference type="PANTHER" id="PTHR30024:SF42">
    <property type="entry name" value="ALIPHATIC SULFONATES-BINDING PROTEIN-RELATED"/>
    <property type="match status" value="1"/>
</dbReference>
<reference evidence="3 4" key="1">
    <citation type="journal article" date="2021" name="ISME Commun">
        <title>Automated analysis of genomic sequences facilitates high-throughput and comprehensive description of bacteria.</title>
        <authorList>
            <person name="Hitch T.C.A."/>
        </authorList>
    </citation>
    <scope>NUCLEOTIDE SEQUENCE [LARGE SCALE GENOMIC DNA]</scope>
    <source>
        <strain evidence="3 4">Sanger_31</strain>
    </source>
</reference>
<keyword evidence="1" id="KW-0732">Signal</keyword>
<keyword evidence="4" id="KW-1185">Reference proteome</keyword>
<gene>
    <name evidence="3" type="ORF">OCV57_03040</name>
</gene>
<name>A0AAE3IFZ9_9FIRM</name>
<dbReference type="AlphaFoldDB" id="A0AAE3IFZ9"/>
<dbReference type="PANTHER" id="PTHR30024">
    <property type="entry name" value="ALIPHATIC SULFONATES-BINDING PROTEIN-RELATED"/>
    <property type="match status" value="1"/>
</dbReference>
<sequence>MNIKKIIAIIASTALTATLLASCGSSSSGKAAKKVTKDGKELSVLRVANMTGQPDQYADYIGMEQGIFEKYGISLETSEYAAGINTVDAIATGTADTGLLADFAAVNRIGNTLDNTNLVIFSDLSSSVSYNGGLFVAPKYKDDLDALNESEGWITSIGTVSEYFNWQAQTYLGLDPSKQKNVNTDSISTQIAVAHNGEASAAIVTGSAIKKYEAEGWTQVASAKDIGINVSAYLITSSDFAKNNTETLTNYLKALDESVKYINDNLDESAEKISKKYGIEPDDFKTNWEQYSIKLGLSEEAASHLDEINKWAYENGKYPNSYNIREFYYPDAAKKAFPDNVTADLTKADK</sequence>
<feature type="domain" description="SsuA/THI5-like" evidence="2">
    <location>
        <begin position="173"/>
        <end position="265"/>
    </location>
</feature>
<organism evidence="3 4">
    <name type="scientific">Hominimerdicola aceti</name>
    <dbReference type="NCBI Taxonomy" id="2981726"/>
    <lineage>
        <taxon>Bacteria</taxon>
        <taxon>Bacillati</taxon>
        <taxon>Bacillota</taxon>
        <taxon>Clostridia</taxon>
        <taxon>Eubacteriales</taxon>
        <taxon>Oscillospiraceae</taxon>
        <taxon>Hominimerdicola</taxon>
    </lineage>
</organism>
<comment type="caution">
    <text evidence="3">The sequence shown here is derived from an EMBL/GenBank/DDBJ whole genome shotgun (WGS) entry which is preliminary data.</text>
</comment>
<feature type="signal peptide" evidence="1">
    <location>
        <begin position="1"/>
        <end position="21"/>
    </location>
</feature>
<feature type="chain" id="PRO_5042010822" evidence="1">
    <location>
        <begin position="22"/>
        <end position="350"/>
    </location>
</feature>
<evidence type="ECO:0000313" key="4">
    <source>
        <dbReference type="Proteomes" id="UP001208131"/>
    </source>
</evidence>
<protein>
    <submittedName>
        <fullName evidence="3">ABC transporter substrate-binding protein</fullName>
    </submittedName>
</protein>
<dbReference type="Proteomes" id="UP001208131">
    <property type="component" value="Unassembled WGS sequence"/>
</dbReference>
<dbReference type="Gene3D" id="3.40.190.10">
    <property type="entry name" value="Periplasmic binding protein-like II"/>
    <property type="match status" value="2"/>
</dbReference>
<dbReference type="Pfam" id="PF09084">
    <property type="entry name" value="NMT1"/>
    <property type="match status" value="1"/>
</dbReference>
<evidence type="ECO:0000256" key="1">
    <source>
        <dbReference type="SAM" id="SignalP"/>
    </source>
</evidence>
<dbReference type="SUPFAM" id="SSF53850">
    <property type="entry name" value="Periplasmic binding protein-like II"/>
    <property type="match status" value="1"/>
</dbReference>
<accession>A0AAE3IFZ9</accession>
<dbReference type="InterPro" id="IPR015168">
    <property type="entry name" value="SsuA/THI5"/>
</dbReference>
<dbReference type="PROSITE" id="PS51257">
    <property type="entry name" value="PROKAR_LIPOPROTEIN"/>
    <property type="match status" value="1"/>
</dbReference>
<evidence type="ECO:0000259" key="2">
    <source>
        <dbReference type="Pfam" id="PF09084"/>
    </source>
</evidence>
<proteinExistence type="predicted"/>